<keyword evidence="3" id="KW-1185">Reference proteome</keyword>
<evidence type="ECO:0000313" key="2">
    <source>
        <dbReference type="EMBL" id="MBL4951078.1"/>
    </source>
</evidence>
<protein>
    <submittedName>
        <fullName evidence="2">Uncharacterized protein</fullName>
    </submittedName>
</protein>
<dbReference type="Proteomes" id="UP000623967">
    <property type="component" value="Unassembled WGS sequence"/>
</dbReference>
<proteinExistence type="predicted"/>
<accession>A0ABS1TIS5</accession>
<gene>
    <name evidence="2" type="ORF">JK635_02335</name>
</gene>
<evidence type="ECO:0000313" key="3">
    <source>
        <dbReference type="Proteomes" id="UP000623967"/>
    </source>
</evidence>
<dbReference type="RefSeq" id="WP_202652048.1">
    <property type="nucleotide sequence ID" value="NZ_JAESWB010000025.1"/>
</dbReference>
<sequence>MKQITHIHEILPYTFNSIVTLPNGEVLQKQLVKGKPNTYKVIYNDDVTVVILEDGSKGVAIKSPKDAYNKQIGHDIAHKRARIKQLKKEIEQLSKHQLVEERRLEISK</sequence>
<keyword evidence="1" id="KW-0175">Coiled coil</keyword>
<evidence type="ECO:0000256" key="1">
    <source>
        <dbReference type="SAM" id="Coils"/>
    </source>
</evidence>
<comment type="caution">
    <text evidence="2">The sequence shown here is derived from an EMBL/GenBank/DDBJ whole genome shotgun (WGS) entry which is preliminary data.</text>
</comment>
<reference evidence="2 3" key="1">
    <citation type="submission" date="2021-01" db="EMBL/GenBank/DDBJ databases">
        <title>Genome public.</title>
        <authorList>
            <person name="Liu C."/>
            <person name="Sun Q."/>
        </authorList>
    </citation>
    <scope>NUCLEOTIDE SEQUENCE [LARGE SCALE GENOMIC DNA]</scope>
    <source>
        <strain evidence="2 3">YIM B02564</strain>
    </source>
</reference>
<feature type="coiled-coil region" evidence="1">
    <location>
        <begin position="76"/>
        <end position="103"/>
    </location>
</feature>
<name>A0ABS1TIS5_9BACI</name>
<organism evidence="2 3">
    <name type="scientific">Neobacillus paridis</name>
    <dbReference type="NCBI Taxonomy" id="2803862"/>
    <lineage>
        <taxon>Bacteria</taxon>
        <taxon>Bacillati</taxon>
        <taxon>Bacillota</taxon>
        <taxon>Bacilli</taxon>
        <taxon>Bacillales</taxon>
        <taxon>Bacillaceae</taxon>
        <taxon>Neobacillus</taxon>
    </lineage>
</organism>
<dbReference type="EMBL" id="JAESWB010000025">
    <property type="protein sequence ID" value="MBL4951078.1"/>
    <property type="molecule type" value="Genomic_DNA"/>
</dbReference>